<protein>
    <submittedName>
        <fullName evidence="2">Uncharacterized protein</fullName>
    </submittedName>
</protein>
<reference evidence="3" key="1">
    <citation type="submission" date="2017-01" db="EMBL/GenBank/DDBJ databases">
        <authorList>
            <person name="Varghese N."/>
            <person name="Submissions S."/>
        </authorList>
    </citation>
    <scope>NUCLEOTIDE SEQUENCE [LARGE SCALE GENOMIC DNA]</scope>
    <source>
        <strain evidence="3">ATCC 12950</strain>
    </source>
</reference>
<sequence>MTVRRLPLLVLRAVLCGILCAASAACGLVHAGAEGDGMLGAADLYGGRPTQVSGAHPPLVPAPCAAEPFRSDDDRLDTQAITASVAPGSGDRRFQVYEYVAGYRPGGAQAYLDELGERLGRCRDEADHYSLVATDIGVPGTMLVQHDYREGGAEKTGVYLVGRAGDRLVSVLESTAGDATLVNEIGVRALRRAGATGEATPSVVTHEDTTRWVTFAVSTISEVRVSGDGRVLTLDARVPDGPDGCLRGPTGRLDGFEPKLVRVDVRFESRLLMAGNGCPGERTVPVEVRLPKPLGERDVVVNLDQLYTLDRPGLLRRCGELGCHPAPTGCTSDSYFQAARDADAPQHSYHRERGCDGKWLVMDISINSGPVCERPGDCAGASGTTRYFYRATPTGWRVIAATTKPGCDDVLAAEPRFPRGLCATLTAP</sequence>
<gene>
    <name evidence="2" type="ORF">SAMN05421833_12320</name>
</gene>
<organism evidence="2 3">
    <name type="scientific">Microbispora rosea</name>
    <dbReference type="NCBI Taxonomy" id="58117"/>
    <lineage>
        <taxon>Bacteria</taxon>
        <taxon>Bacillati</taxon>
        <taxon>Actinomycetota</taxon>
        <taxon>Actinomycetes</taxon>
        <taxon>Streptosporangiales</taxon>
        <taxon>Streptosporangiaceae</taxon>
        <taxon>Microbispora</taxon>
    </lineage>
</organism>
<evidence type="ECO:0000313" key="3">
    <source>
        <dbReference type="Proteomes" id="UP000186096"/>
    </source>
</evidence>
<keyword evidence="3" id="KW-1185">Reference proteome</keyword>
<feature type="chain" id="PRO_5038893935" evidence="1">
    <location>
        <begin position="25"/>
        <end position="428"/>
    </location>
</feature>
<accession>A0A1N7FNR6</accession>
<proteinExistence type="predicted"/>
<name>A0A1N7FNR6_9ACTN</name>
<keyword evidence="1" id="KW-0732">Signal</keyword>
<dbReference type="RefSeq" id="WP_076439378.1">
    <property type="nucleotide sequence ID" value="NZ_FTNI01000023.1"/>
</dbReference>
<evidence type="ECO:0000313" key="2">
    <source>
        <dbReference type="EMBL" id="SIS01927.1"/>
    </source>
</evidence>
<dbReference type="EMBL" id="FTNI01000023">
    <property type="protein sequence ID" value="SIS01927.1"/>
    <property type="molecule type" value="Genomic_DNA"/>
</dbReference>
<evidence type="ECO:0000256" key="1">
    <source>
        <dbReference type="SAM" id="SignalP"/>
    </source>
</evidence>
<feature type="signal peptide" evidence="1">
    <location>
        <begin position="1"/>
        <end position="24"/>
    </location>
</feature>
<dbReference type="PROSITE" id="PS51257">
    <property type="entry name" value="PROKAR_LIPOPROTEIN"/>
    <property type="match status" value="1"/>
</dbReference>
<dbReference type="AlphaFoldDB" id="A0A1N7FNR6"/>
<dbReference type="Proteomes" id="UP000186096">
    <property type="component" value="Unassembled WGS sequence"/>
</dbReference>